<gene>
    <name evidence="2" type="ORF">CGS46_14685</name>
</gene>
<dbReference type="Proteomes" id="UP000220752">
    <property type="component" value="Unassembled WGS sequence"/>
</dbReference>
<dbReference type="Gene3D" id="1.20.1170.10">
    <property type="match status" value="1"/>
</dbReference>
<evidence type="ECO:0000256" key="1">
    <source>
        <dbReference type="SAM" id="Coils"/>
    </source>
</evidence>
<feature type="coiled-coil region" evidence="1">
    <location>
        <begin position="102"/>
        <end position="161"/>
    </location>
</feature>
<comment type="caution">
    <text evidence="2">The sequence shown here is derived from an EMBL/GenBank/DDBJ whole genome shotgun (WGS) entry which is preliminary data.</text>
</comment>
<reference evidence="2 3" key="1">
    <citation type="journal article" date="2017" name="Front. Microbiol.">
        <title>New Insights into the Diversity of the Genus Faecalibacterium.</title>
        <authorList>
            <person name="Benevides L."/>
            <person name="Burman S."/>
            <person name="Martin R."/>
            <person name="Robert V."/>
            <person name="Thomas M."/>
            <person name="Miquel S."/>
            <person name="Chain F."/>
            <person name="Sokol H."/>
            <person name="Bermudez-Humaran L.G."/>
            <person name="Morrison M."/>
            <person name="Langella P."/>
            <person name="Azevedo V.A."/>
            <person name="Chatel J.M."/>
            <person name="Soares S."/>
        </authorList>
    </citation>
    <scope>NUCLEOTIDE SEQUENCE [LARGE SCALE GENOMIC DNA]</scope>
    <source>
        <strain evidence="3">CNCM I-4540</strain>
    </source>
</reference>
<keyword evidence="1" id="KW-0175">Coiled coil</keyword>
<organism evidence="2 3">
    <name type="scientific">Faecalibacterium langellae</name>
    <dbReference type="NCBI Taxonomy" id="3435293"/>
    <lineage>
        <taxon>Bacteria</taxon>
        <taxon>Bacillati</taxon>
        <taxon>Bacillota</taxon>
        <taxon>Clostridia</taxon>
        <taxon>Eubacteriales</taxon>
        <taxon>Oscillospiraceae</taxon>
        <taxon>Faecalibacterium</taxon>
    </lineage>
</organism>
<dbReference type="AlphaFoldDB" id="A0A2A6Z8N6"/>
<feature type="coiled-coil region" evidence="1">
    <location>
        <begin position="16"/>
        <end position="57"/>
    </location>
</feature>
<sequence length="311" mass="35233">MSDSTLKELWQQVAEKKNCEAKQKELTAQRDTLADRLKKLEKSKLAEQADVDRLEGHSLAAFFYQVIGKMDEKLDKERQEAYAARVKYDAALHDLSSVDADLEQIQNRLARLSDCERQYQAALSEKIKSIKASAHPAAQQVAESESRIAALKVQKRELLEAINAGKTALHTVNEVLETLDNAEGWSTWDVMGGGLMADLAKYEELDDAQEQIEQLQVELRRFKTELSDVEITADLQVAVDSFLKFADFFFDGLFADWAVLDHINQAQSRVENTKGQIKRVLTLLKKMCEDVDVQIADEKEKQEQLAVETEL</sequence>
<name>A0A2A6Z8N6_9FIRM</name>
<proteinExistence type="predicted"/>
<feature type="coiled-coil region" evidence="1">
    <location>
        <begin position="205"/>
        <end position="232"/>
    </location>
</feature>
<protein>
    <submittedName>
        <fullName evidence="2">Uncharacterized protein</fullName>
    </submittedName>
</protein>
<evidence type="ECO:0000313" key="3">
    <source>
        <dbReference type="Proteomes" id="UP000220752"/>
    </source>
</evidence>
<dbReference type="EMBL" id="NMTQ01000037">
    <property type="protein sequence ID" value="PDX57736.1"/>
    <property type="molecule type" value="Genomic_DNA"/>
</dbReference>
<keyword evidence="3" id="KW-1185">Reference proteome</keyword>
<evidence type="ECO:0000313" key="2">
    <source>
        <dbReference type="EMBL" id="PDX57736.1"/>
    </source>
</evidence>
<accession>A0A2A6Z8N6</accession>